<protein>
    <submittedName>
        <fullName evidence="2">Uncharacterized protein</fullName>
    </submittedName>
</protein>
<dbReference type="Proteomes" id="UP000095672">
    <property type="component" value="Chromosome"/>
</dbReference>
<evidence type="ECO:0000313" key="3">
    <source>
        <dbReference type="Proteomes" id="UP000095672"/>
    </source>
</evidence>
<feature type="transmembrane region" description="Helical" evidence="1">
    <location>
        <begin position="7"/>
        <end position="29"/>
    </location>
</feature>
<evidence type="ECO:0000313" key="2">
    <source>
        <dbReference type="EMBL" id="AOS98444.1"/>
    </source>
</evidence>
<dbReference type="RefSeq" id="WP_145924425.1">
    <property type="nucleotide sequence ID" value="NZ_CP014143.1"/>
</dbReference>
<reference evidence="3" key="1">
    <citation type="submission" date="2016-01" db="EMBL/GenBank/DDBJ databases">
        <title>Complete genome sequence of Microbulbifer sp. CCB-MM1, a halophile isolated from Matang Mangrove Forest, Perak.</title>
        <authorList>
            <person name="Moh T.H."/>
            <person name="Dinesh B."/>
            <person name="Lau N.-S."/>
            <person name="Go F."/>
            <person name="Alexander Chong S.-C."/>
        </authorList>
    </citation>
    <scope>NUCLEOTIDE SEQUENCE [LARGE SCALE GENOMIC DNA]</scope>
    <source>
        <strain evidence="3">CCB-MM1</strain>
    </source>
</reference>
<dbReference type="EMBL" id="CP014143">
    <property type="protein sequence ID" value="AOS98444.1"/>
    <property type="molecule type" value="Genomic_DNA"/>
</dbReference>
<keyword evidence="1" id="KW-0472">Membrane</keyword>
<feature type="transmembrane region" description="Helical" evidence="1">
    <location>
        <begin position="41"/>
        <end position="61"/>
    </location>
</feature>
<accession>A0A1C9WBB3</accession>
<name>A0A1C9WBB3_9GAMM</name>
<dbReference type="KEGG" id="micc:AUP74_03078"/>
<organism evidence="2 3">
    <name type="scientific">Microbulbifer aggregans</name>
    <dbReference type="NCBI Taxonomy" id="1769779"/>
    <lineage>
        <taxon>Bacteria</taxon>
        <taxon>Pseudomonadati</taxon>
        <taxon>Pseudomonadota</taxon>
        <taxon>Gammaproteobacteria</taxon>
        <taxon>Cellvibrionales</taxon>
        <taxon>Microbulbiferaceae</taxon>
        <taxon>Microbulbifer</taxon>
    </lineage>
</organism>
<dbReference type="AlphaFoldDB" id="A0A1C9WBB3"/>
<gene>
    <name evidence="2" type="ORF">AUP74_03078</name>
</gene>
<sequence length="67" mass="7456">MKRNSTVVRAIGMAATAVMMTLLATYMFILVKIQEELSTGLFIALEGLGVISLLILIKPFLEKRETR</sequence>
<evidence type="ECO:0000256" key="1">
    <source>
        <dbReference type="SAM" id="Phobius"/>
    </source>
</evidence>
<keyword evidence="1" id="KW-0812">Transmembrane</keyword>
<proteinExistence type="predicted"/>
<keyword evidence="1" id="KW-1133">Transmembrane helix</keyword>
<keyword evidence="3" id="KW-1185">Reference proteome</keyword>